<dbReference type="Proteomes" id="UP001295444">
    <property type="component" value="Chromosome 10"/>
</dbReference>
<feature type="compositionally biased region" description="Basic residues" evidence="1">
    <location>
        <begin position="66"/>
        <end position="80"/>
    </location>
</feature>
<keyword evidence="3" id="KW-1185">Reference proteome</keyword>
<reference evidence="2" key="1">
    <citation type="submission" date="2022-03" db="EMBL/GenBank/DDBJ databases">
        <authorList>
            <person name="Alioto T."/>
            <person name="Alioto T."/>
            <person name="Gomez Garrido J."/>
        </authorList>
    </citation>
    <scope>NUCLEOTIDE SEQUENCE</scope>
</reference>
<dbReference type="EMBL" id="OW240921">
    <property type="protein sequence ID" value="CAH2320488.1"/>
    <property type="molecule type" value="Genomic_DNA"/>
</dbReference>
<accession>A0AAD1T762</accession>
<name>A0AAD1T762_PELCU</name>
<organism evidence="2 3">
    <name type="scientific">Pelobates cultripes</name>
    <name type="common">Western spadefoot toad</name>
    <dbReference type="NCBI Taxonomy" id="61616"/>
    <lineage>
        <taxon>Eukaryota</taxon>
        <taxon>Metazoa</taxon>
        <taxon>Chordata</taxon>
        <taxon>Craniata</taxon>
        <taxon>Vertebrata</taxon>
        <taxon>Euteleostomi</taxon>
        <taxon>Amphibia</taxon>
        <taxon>Batrachia</taxon>
        <taxon>Anura</taxon>
        <taxon>Pelobatoidea</taxon>
        <taxon>Pelobatidae</taxon>
        <taxon>Pelobates</taxon>
    </lineage>
</organism>
<evidence type="ECO:0000256" key="1">
    <source>
        <dbReference type="SAM" id="MobiDB-lite"/>
    </source>
</evidence>
<evidence type="ECO:0000313" key="3">
    <source>
        <dbReference type="Proteomes" id="UP001295444"/>
    </source>
</evidence>
<dbReference type="AlphaFoldDB" id="A0AAD1T762"/>
<proteinExistence type="predicted"/>
<feature type="region of interest" description="Disordered" evidence="1">
    <location>
        <begin position="61"/>
        <end position="109"/>
    </location>
</feature>
<protein>
    <submittedName>
        <fullName evidence="2">Turtle homolog B</fullName>
    </submittedName>
</protein>
<gene>
    <name evidence="2" type="ORF">PECUL_23A026218</name>
</gene>
<sequence length="153" mass="17195">MPTPQRITNNDDEVLQLQSMYYDITPLYLQSSEIYNTPLLSLPYTSIVGIAAVPERLEIVRDQRVHKPKKSNKGSTKSRKHSDGSNSQVHQLPPSMYTDTRCIRRKKRAAGHDPLSRLSALRDELCHRALSDDRAAILTSTEPDDSSGHATLL</sequence>
<evidence type="ECO:0000313" key="2">
    <source>
        <dbReference type="EMBL" id="CAH2320488.1"/>
    </source>
</evidence>